<dbReference type="EMBL" id="CP093343">
    <property type="protein sequence ID" value="WOG82820.1"/>
    <property type="molecule type" value="Genomic_DNA"/>
</dbReference>
<accession>A0A166GSP7</accession>
<dbReference type="EMBL" id="LNRQ01000001">
    <property type="protein sequence ID" value="KZN09299.1"/>
    <property type="molecule type" value="Genomic_DNA"/>
</dbReference>
<dbReference type="OMA" id="YEMFPQA"/>
<dbReference type="Proteomes" id="UP000077755">
    <property type="component" value="Chromosome 1"/>
</dbReference>
<protein>
    <submittedName>
        <fullName evidence="1">Uncharacterized protein</fullName>
    </submittedName>
</protein>
<dbReference type="STRING" id="79200.A0A166GSP7"/>
<keyword evidence="3" id="KW-1185">Reference proteome</keyword>
<dbReference type="PANTHER" id="PTHR37181">
    <property type="entry name" value="F6A14.6 PROTEIN"/>
    <property type="match status" value="1"/>
</dbReference>
<reference evidence="2" key="2">
    <citation type="submission" date="2022-03" db="EMBL/GenBank/DDBJ databases">
        <title>Draft title - Genomic analysis of global carrot germplasm unveils the trajectory of domestication and the origin of high carotenoid orange carrot.</title>
        <authorList>
            <person name="Iorizzo M."/>
            <person name="Ellison S."/>
            <person name="Senalik D."/>
            <person name="Macko-Podgorni A."/>
            <person name="Grzebelus D."/>
            <person name="Bostan H."/>
            <person name="Rolling W."/>
            <person name="Curaba J."/>
            <person name="Simon P."/>
        </authorList>
    </citation>
    <scope>NUCLEOTIDE SEQUENCE</scope>
    <source>
        <tissue evidence="2">Leaf</tissue>
    </source>
</reference>
<dbReference type="Gramene" id="KZN09299">
    <property type="protein sequence ID" value="KZN09299"/>
    <property type="gene ID" value="DCAR_001955"/>
</dbReference>
<evidence type="ECO:0000313" key="1">
    <source>
        <dbReference type="EMBL" id="KZN09299.1"/>
    </source>
</evidence>
<gene>
    <name evidence="1" type="ORF">DCAR_001955</name>
    <name evidence="2" type="ORF">DCAR_0101988</name>
</gene>
<evidence type="ECO:0000313" key="3">
    <source>
        <dbReference type="Proteomes" id="UP000077755"/>
    </source>
</evidence>
<sequence>MSLLETITKASANKTHLTSDSNYPIPLNADPILLGLKPQSKISSLLSKCDDGWEISKLDLQIIELGQKFVKALKRKLKNPSRFGKIEFLEMLEGFFGSCGEKIGVSVGEDDGVEKLIGKFGSLLGFDALVLVLEGCVVLEVWEVLESLIVFGFVTPLVSGNLVGNLIVKGRSELVCLFLKHVKDVQLGDFVSILKYFLSPSREVYGSMVSLRKDWEGEVLEAIERADVKGIGGKVRNLAKEAAVLLMVAYDGFSANELCLHYLIARKDLDEVMFLSCVSKLNGEELMSLIRYLGKWLRKYERFPQAYPCPKGSSVLGLKACNWVPTLANVVKCFGLVVDEHFSSMVLQSEFHEELRSLERVANSLSSEATVCSTVTNLVETLKPELKGTHFHWLMSSVIQMNL</sequence>
<evidence type="ECO:0000313" key="2">
    <source>
        <dbReference type="EMBL" id="WOG82820.1"/>
    </source>
</evidence>
<name>A0A166GSP7_DAUCS</name>
<organism evidence="1">
    <name type="scientific">Daucus carota subsp. sativus</name>
    <name type="common">Carrot</name>
    <dbReference type="NCBI Taxonomy" id="79200"/>
    <lineage>
        <taxon>Eukaryota</taxon>
        <taxon>Viridiplantae</taxon>
        <taxon>Streptophyta</taxon>
        <taxon>Embryophyta</taxon>
        <taxon>Tracheophyta</taxon>
        <taxon>Spermatophyta</taxon>
        <taxon>Magnoliopsida</taxon>
        <taxon>eudicotyledons</taxon>
        <taxon>Gunneridae</taxon>
        <taxon>Pentapetalae</taxon>
        <taxon>asterids</taxon>
        <taxon>campanulids</taxon>
        <taxon>Apiales</taxon>
        <taxon>Apiaceae</taxon>
        <taxon>Apioideae</taxon>
        <taxon>Scandiceae</taxon>
        <taxon>Daucinae</taxon>
        <taxon>Daucus</taxon>
        <taxon>Daucus sect. Daucus</taxon>
    </lineage>
</organism>
<proteinExistence type="predicted"/>
<dbReference type="PANTHER" id="PTHR37181:SF1">
    <property type="entry name" value="F6A14.6 PROTEIN"/>
    <property type="match status" value="1"/>
</dbReference>
<dbReference type="AlphaFoldDB" id="A0A166GSP7"/>
<reference evidence="1" key="1">
    <citation type="journal article" date="2016" name="Nat. Genet.">
        <title>A high-quality carrot genome assembly provides new insights into carotenoid accumulation and asterid genome evolution.</title>
        <authorList>
            <person name="Iorizzo M."/>
            <person name="Ellison S."/>
            <person name="Senalik D."/>
            <person name="Zeng P."/>
            <person name="Satapoomin P."/>
            <person name="Huang J."/>
            <person name="Bowman M."/>
            <person name="Iovene M."/>
            <person name="Sanseverino W."/>
            <person name="Cavagnaro P."/>
            <person name="Yildiz M."/>
            <person name="Macko-Podgorni A."/>
            <person name="Moranska E."/>
            <person name="Grzebelus E."/>
            <person name="Grzebelus D."/>
            <person name="Ashrafi H."/>
            <person name="Zheng Z."/>
            <person name="Cheng S."/>
            <person name="Spooner D."/>
            <person name="Van Deynze A."/>
            <person name="Simon P."/>
        </authorList>
    </citation>
    <scope>NUCLEOTIDE SEQUENCE [LARGE SCALE GENOMIC DNA]</scope>
    <source>
        <tissue evidence="1">Leaf</tissue>
    </source>
</reference>